<feature type="non-terminal residue" evidence="3">
    <location>
        <position position="1"/>
    </location>
</feature>
<evidence type="ECO:0000256" key="1">
    <source>
        <dbReference type="PROSITE-ProRule" id="PRU10141"/>
    </source>
</evidence>
<reference evidence="3 4" key="1">
    <citation type="journal article" date="2011" name="Science">
        <title>The ecoresponsive genome of Daphnia pulex.</title>
        <authorList>
            <person name="Colbourne J.K."/>
            <person name="Pfrender M.E."/>
            <person name="Gilbert D."/>
            <person name="Thomas W.K."/>
            <person name="Tucker A."/>
            <person name="Oakley T.H."/>
            <person name="Tokishita S."/>
            <person name="Aerts A."/>
            <person name="Arnold G.J."/>
            <person name="Basu M.K."/>
            <person name="Bauer D.J."/>
            <person name="Caceres C.E."/>
            <person name="Carmel L."/>
            <person name="Casola C."/>
            <person name="Choi J.H."/>
            <person name="Detter J.C."/>
            <person name="Dong Q."/>
            <person name="Dusheyko S."/>
            <person name="Eads B.D."/>
            <person name="Frohlich T."/>
            <person name="Geiler-Samerotte K.A."/>
            <person name="Gerlach D."/>
            <person name="Hatcher P."/>
            <person name="Jogdeo S."/>
            <person name="Krijgsveld J."/>
            <person name="Kriventseva E.V."/>
            <person name="Kultz D."/>
            <person name="Laforsch C."/>
            <person name="Lindquist E."/>
            <person name="Lopez J."/>
            <person name="Manak J.R."/>
            <person name="Muller J."/>
            <person name="Pangilinan J."/>
            <person name="Patwardhan R.P."/>
            <person name="Pitluck S."/>
            <person name="Pritham E.J."/>
            <person name="Rechtsteiner A."/>
            <person name="Rho M."/>
            <person name="Rogozin I.B."/>
            <person name="Sakarya O."/>
            <person name="Salamov A."/>
            <person name="Schaack S."/>
            <person name="Shapiro H."/>
            <person name="Shiga Y."/>
            <person name="Skalitzky C."/>
            <person name="Smith Z."/>
            <person name="Souvorov A."/>
            <person name="Sung W."/>
            <person name="Tang Z."/>
            <person name="Tsuchiya D."/>
            <person name="Tu H."/>
            <person name="Vos H."/>
            <person name="Wang M."/>
            <person name="Wolf Y.I."/>
            <person name="Yamagata H."/>
            <person name="Yamada T."/>
            <person name="Ye Y."/>
            <person name="Shaw J.R."/>
            <person name="Andrews J."/>
            <person name="Crease T.J."/>
            <person name="Tang H."/>
            <person name="Lucas S.M."/>
            <person name="Robertson H.M."/>
            <person name="Bork P."/>
            <person name="Koonin E.V."/>
            <person name="Zdobnov E.M."/>
            <person name="Grigoriev I.V."/>
            <person name="Lynch M."/>
            <person name="Boore J.L."/>
        </authorList>
    </citation>
    <scope>NUCLEOTIDE SEQUENCE [LARGE SCALE GENOMIC DNA]</scope>
</reference>
<gene>
    <name evidence="3" type="ORF">DAPPUDRAFT_59882</name>
</gene>
<proteinExistence type="predicted"/>
<dbReference type="AlphaFoldDB" id="E9H9C6"/>
<dbReference type="EMBL" id="GL732608">
    <property type="protein sequence ID" value="EFX71680.1"/>
    <property type="molecule type" value="Genomic_DNA"/>
</dbReference>
<feature type="binding site" evidence="1">
    <location>
        <position position="29"/>
    </location>
    <ligand>
        <name>ATP</name>
        <dbReference type="ChEBI" id="CHEBI:30616"/>
    </ligand>
</feature>
<dbReference type="HOGENOM" id="CLU_2624538_0_0_1"/>
<name>E9H9C6_DAPPU</name>
<dbReference type="SUPFAM" id="SSF56112">
    <property type="entry name" value="Protein kinase-like (PK-like)"/>
    <property type="match status" value="1"/>
</dbReference>
<organism evidence="3 4">
    <name type="scientific">Daphnia pulex</name>
    <name type="common">Water flea</name>
    <dbReference type="NCBI Taxonomy" id="6669"/>
    <lineage>
        <taxon>Eukaryota</taxon>
        <taxon>Metazoa</taxon>
        <taxon>Ecdysozoa</taxon>
        <taxon>Arthropoda</taxon>
        <taxon>Crustacea</taxon>
        <taxon>Branchiopoda</taxon>
        <taxon>Diplostraca</taxon>
        <taxon>Cladocera</taxon>
        <taxon>Anomopoda</taxon>
        <taxon>Daphniidae</taxon>
        <taxon>Daphnia</taxon>
    </lineage>
</organism>
<dbReference type="PROSITE" id="PS00107">
    <property type="entry name" value="PROTEIN_KINASE_ATP"/>
    <property type="match status" value="1"/>
</dbReference>
<dbReference type="Gene3D" id="3.30.200.20">
    <property type="entry name" value="Phosphorylase Kinase, domain 1"/>
    <property type="match status" value="1"/>
</dbReference>
<dbReference type="PhylomeDB" id="E9H9C6"/>
<dbReference type="GO" id="GO:0005524">
    <property type="term" value="F:ATP binding"/>
    <property type="evidence" value="ECO:0007669"/>
    <property type="project" value="UniProtKB-UniRule"/>
</dbReference>
<keyword evidence="1" id="KW-0547">Nucleotide-binding</keyword>
<dbReference type="InParanoid" id="E9H9C6"/>
<dbReference type="STRING" id="6669.E9H9C6"/>
<dbReference type="InterPro" id="IPR011009">
    <property type="entry name" value="Kinase-like_dom_sf"/>
</dbReference>
<dbReference type="eggNOG" id="KOG0200">
    <property type="taxonomic scope" value="Eukaryota"/>
</dbReference>
<evidence type="ECO:0000259" key="2">
    <source>
        <dbReference type="PROSITE" id="PS50011"/>
    </source>
</evidence>
<keyword evidence="1" id="KW-0067">ATP-binding</keyword>
<dbReference type="PROSITE" id="PS50011">
    <property type="entry name" value="PROTEIN_KINASE_DOM"/>
    <property type="match status" value="1"/>
</dbReference>
<dbReference type="Proteomes" id="UP000000305">
    <property type="component" value="Unassembled WGS sequence"/>
</dbReference>
<dbReference type="InterPro" id="IPR001245">
    <property type="entry name" value="Ser-Thr/Tyr_kinase_cat_dom"/>
</dbReference>
<protein>
    <recommendedName>
        <fullName evidence="2">Protein kinase domain-containing protein</fullName>
    </recommendedName>
</protein>
<evidence type="ECO:0000313" key="4">
    <source>
        <dbReference type="Proteomes" id="UP000000305"/>
    </source>
</evidence>
<dbReference type="KEGG" id="dpx:DAPPUDRAFT_59882"/>
<dbReference type="Pfam" id="PF07714">
    <property type="entry name" value="PK_Tyr_Ser-Thr"/>
    <property type="match status" value="1"/>
</dbReference>
<dbReference type="GO" id="GO:0004672">
    <property type="term" value="F:protein kinase activity"/>
    <property type="evidence" value="ECO:0007669"/>
    <property type="project" value="InterPro"/>
</dbReference>
<feature type="domain" description="Protein kinase" evidence="2">
    <location>
        <begin position="1"/>
        <end position="78"/>
    </location>
</feature>
<evidence type="ECO:0000313" key="3">
    <source>
        <dbReference type="EMBL" id="EFX71680.1"/>
    </source>
</evidence>
<dbReference type="InterPro" id="IPR017441">
    <property type="entry name" value="Protein_kinase_ATP_BS"/>
</dbReference>
<sequence length="78" mass="8192">LGAGCLGQGVMAEAVGIGGTETVTTVAVKMIQATDQSNEALTSLIRELKKLIYLGSHVNVFNLLGARTKTNVKGEFKK</sequence>
<accession>E9H9C6</accession>
<keyword evidence="4" id="KW-1185">Reference proteome</keyword>
<dbReference type="InterPro" id="IPR000719">
    <property type="entry name" value="Prot_kinase_dom"/>
</dbReference>